<name>A0A8S4B6N8_9TELE</name>
<feature type="region of interest" description="Disordered" evidence="1">
    <location>
        <begin position="56"/>
        <end position="76"/>
    </location>
</feature>
<accession>A0A8S4B6N8</accession>
<evidence type="ECO:0000313" key="2">
    <source>
        <dbReference type="EMBL" id="CAG5928100.1"/>
    </source>
</evidence>
<feature type="compositionally biased region" description="Polar residues" evidence="1">
    <location>
        <begin position="66"/>
        <end position="76"/>
    </location>
</feature>
<reference evidence="2" key="1">
    <citation type="submission" date="2021-05" db="EMBL/GenBank/DDBJ databases">
        <authorList>
            <person name="Tigano A."/>
        </authorList>
    </citation>
    <scope>NUCLEOTIDE SEQUENCE</scope>
</reference>
<proteinExistence type="predicted"/>
<comment type="caution">
    <text evidence="2">The sequence shown here is derived from an EMBL/GenBank/DDBJ whole genome shotgun (WGS) entry which is preliminary data.</text>
</comment>
<evidence type="ECO:0000313" key="3">
    <source>
        <dbReference type="Proteomes" id="UP000677803"/>
    </source>
</evidence>
<dbReference type="AlphaFoldDB" id="A0A8S4B6N8"/>
<dbReference type="EMBL" id="CAJRST010012224">
    <property type="protein sequence ID" value="CAG5928100.1"/>
    <property type="molecule type" value="Genomic_DNA"/>
</dbReference>
<organism evidence="2 3">
    <name type="scientific">Menidia menidia</name>
    <name type="common">Atlantic silverside</name>
    <dbReference type="NCBI Taxonomy" id="238744"/>
    <lineage>
        <taxon>Eukaryota</taxon>
        <taxon>Metazoa</taxon>
        <taxon>Chordata</taxon>
        <taxon>Craniata</taxon>
        <taxon>Vertebrata</taxon>
        <taxon>Euteleostomi</taxon>
        <taxon>Actinopterygii</taxon>
        <taxon>Neopterygii</taxon>
        <taxon>Teleostei</taxon>
        <taxon>Neoteleostei</taxon>
        <taxon>Acanthomorphata</taxon>
        <taxon>Ovalentaria</taxon>
        <taxon>Atherinomorphae</taxon>
        <taxon>Atheriniformes</taxon>
        <taxon>Atherinopsidae</taxon>
        <taxon>Menidiinae</taxon>
        <taxon>Menidia</taxon>
    </lineage>
</organism>
<protein>
    <submittedName>
        <fullName evidence="2">(Atlantic silverside) hypothetical protein</fullName>
    </submittedName>
</protein>
<keyword evidence="3" id="KW-1185">Reference proteome</keyword>
<sequence>MKKWRLSKRRTFEEIYCPPNGVFIDVKKHLSRPEYLRLIDENELMVVEFCEGTLEKGERPSGRCQGRNNRIHSQSS</sequence>
<gene>
    <name evidence="2" type="ORF">MMEN_LOCUS11768</name>
</gene>
<evidence type="ECO:0000256" key="1">
    <source>
        <dbReference type="SAM" id="MobiDB-lite"/>
    </source>
</evidence>
<dbReference type="Proteomes" id="UP000677803">
    <property type="component" value="Unassembled WGS sequence"/>
</dbReference>